<dbReference type="Proteomes" id="UP001501474">
    <property type="component" value="Unassembled WGS sequence"/>
</dbReference>
<gene>
    <name evidence="1" type="ORF">GCM10010104_17920</name>
</gene>
<dbReference type="EMBL" id="BAAART010000040">
    <property type="protein sequence ID" value="GAA2226220.1"/>
    <property type="molecule type" value="Genomic_DNA"/>
</dbReference>
<accession>A0ABN3DAR3</accession>
<reference evidence="1 2" key="1">
    <citation type="journal article" date="2019" name="Int. J. Syst. Evol. Microbiol.">
        <title>The Global Catalogue of Microorganisms (GCM) 10K type strain sequencing project: providing services to taxonomists for standard genome sequencing and annotation.</title>
        <authorList>
            <consortium name="The Broad Institute Genomics Platform"/>
            <consortium name="The Broad Institute Genome Sequencing Center for Infectious Disease"/>
            <person name="Wu L."/>
            <person name="Ma J."/>
        </authorList>
    </citation>
    <scope>NUCLEOTIDE SEQUENCE [LARGE SCALE GENOMIC DNA]</scope>
    <source>
        <strain evidence="1 2">JCM 3053</strain>
    </source>
</reference>
<protein>
    <submittedName>
        <fullName evidence="1">Uncharacterized protein</fullName>
    </submittedName>
</protein>
<evidence type="ECO:0000313" key="2">
    <source>
        <dbReference type="Proteomes" id="UP001501474"/>
    </source>
</evidence>
<comment type="caution">
    <text evidence="1">The sequence shown here is derived from an EMBL/GenBank/DDBJ whole genome shotgun (WGS) entry which is preliminary data.</text>
</comment>
<keyword evidence="2" id="KW-1185">Reference proteome</keyword>
<proteinExistence type="predicted"/>
<organism evidence="1 2">
    <name type="scientific">Streptomyces indiaensis</name>
    <dbReference type="NCBI Taxonomy" id="284033"/>
    <lineage>
        <taxon>Bacteria</taxon>
        <taxon>Bacillati</taxon>
        <taxon>Actinomycetota</taxon>
        <taxon>Actinomycetes</taxon>
        <taxon>Kitasatosporales</taxon>
        <taxon>Streptomycetaceae</taxon>
        <taxon>Streptomyces</taxon>
    </lineage>
</organism>
<sequence>MEARNSALCVEETEDAVKELRAELARAGSTLLTLEPDPVSLARKAPCPLVVPGRSAVPRTGRGAPHATCRLTEVAR</sequence>
<name>A0ABN3DAR3_9ACTN</name>
<evidence type="ECO:0000313" key="1">
    <source>
        <dbReference type="EMBL" id="GAA2226220.1"/>
    </source>
</evidence>